<protein>
    <submittedName>
        <fullName evidence="7">ABC transporter permease</fullName>
    </submittedName>
</protein>
<evidence type="ECO:0000256" key="3">
    <source>
        <dbReference type="ARBA" id="ARBA00022692"/>
    </source>
</evidence>
<sequence>MDIAIFNQVFDRAFLAATPLLLAILGEILTERAGILNLGLEGLMSVGAMAAFLTAMASGSAFLAITAAILTAMLLALVHGIFSVNMRGNQVVSGLAIAMIGSGLASVWGRPYIGRSIAAKMGPLKIPFLSDIPLLGAFFRQSIFFYIAILLAITLWLFLMRTRGGVILRSCGHNPRAAESQGIGVAKVRLLATIIGGGLSGLAGSQLVLSYSSSWTDNIVAGRGWIAVALTIFSLWSPLRAVWGAFLFGLIFVLQYVLQPLGISPSFLAMLPYLATLTILIIEGARRAQHHSHEPAMLGEPFSPGER</sequence>
<feature type="transmembrane region" description="Helical" evidence="6">
    <location>
        <begin position="190"/>
        <end position="212"/>
    </location>
</feature>
<feature type="transmembrane region" description="Helical" evidence="6">
    <location>
        <begin position="241"/>
        <end position="258"/>
    </location>
</feature>
<dbReference type="RefSeq" id="WP_420068792.1">
    <property type="nucleotide sequence ID" value="NZ_JBCHKQ010000001.1"/>
</dbReference>
<evidence type="ECO:0000256" key="6">
    <source>
        <dbReference type="SAM" id="Phobius"/>
    </source>
</evidence>
<feature type="transmembrane region" description="Helical" evidence="6">
    <location>
        <begin position="94"/>
        <end position="113"/>
    </location>
</feature>
<dbReference type="CDD" id="cd06580">
    <property type="entry name" value="TM_PBP1_transp_TpRbsC_like"/>
    <property type="match status" value="1"/>
</dbReference>
<feature type="transmembrane region" description="Helical" evidence="6">
    <location>
        <begin position="12"/>
        <end position="29"/>
    </location>
</feature>
<keyword evidence="5 6" id="KW-0472">Membrane</keyword>
<evidence type="ECO:0000256" key="5">
    <source>
        <dbReference type="ARBA" id="ARBA00023136"/>
    </source>
</evidence>
<evidence type="ECO:0000313" key="7">
    <source>
        <dbReference type="EMBL" id="MEM5947343.1"/>
    </source>
</evidence>
<comment type="subcellular location">
    <subcellularLocation>
        <location evidence="1">Cell membrane</location>
        <topology evidence="1">Multi-pass membrane protein</topology>
    </subcellularLocation>
</comment>
<evidence type="ECO:0000256" key="2">
    <source>
        <dbReference type="ARBA" id="ARBA00022475"/>
    </source>
</evidence>
<evidence type="ECO:0000256" key="1">
    <source>
        <dbReference type="ARBA" id="ARBA00004651"/>
    </source>
</evidence>
<dbReference type="PANTHER" id="PTHR43370">
    <property type="entry name" value="SUGAR ABC TRANSPORTER INTEGRAL MEMBRANE PROTEIN-RELATED"/>
    <property type="match status" value="1"/>
</dbReference>
<feature type="transmembrane region" description="Helical" evidence="6">
    <location>
        <begin position="133"/>
        <end position="159"/>
    </location>
</feature>
<keyword evidence="8" id="KW-1185">Reference proteome</keyword>
<dbReference type="PANTHER" id="PTHR43370:SF2">
    <property type="entry name" value="ABC TRANSPORTER PERMEASE PROTEIN"/>
    <property type="match status" value="1"/>
</dbReference>
<feature type="transmembrane region" description="Helical" evidence="6">
    <location>
        <begin position="61"/>
        <end position="82"/>
    </location>
</feature>
<dbReference type="Proteomes" id="UP001466331">
    <property type="component" value="Unassembled WGS sequence"/>
</dbReference>
<evidence type="ECO:0000313" key="8">
    <source>
        <dbReference type="Proteomes" id="UP001466331"/>
    </source>
</evidence>
<dbReference type="InterPro" id="IPR001851">
    <property type="entry name" value="ABC_transp_permease"/>
</dbReference>
<keyword evidence="3 6" id="KW-0812">Transmembrane</keyword>
<name>A0ABU9U9K9_9SPIR</name>
<dbReference type="Pfam" id="PF02653">
    <property type="entry name" value="BPD_transp_2"/>
    <property type="match status" value="1"/>
</dbReference>
<feature type="transmembrane region" description="Helical" evidence="6">
    <location>
        <begin position="218"/>
        <end position="236"/>
    </location>
</feature>
<accession>A0ABU9U9K9</accession>
<dbReference type="EMBL" id="JBCHKQ010000001">
    <property type="protein sequence ID" value="MEM5947343.1"/>
    <property type="molecule type" value="Genomic_DNA"/>
</dbReference>
<reference evidence="7 8" key="1">
    <citation type="submission" date="2024-03" db="EMBL/GenBank/DDBJ databases">
        <title>Ignisphaera cupida sp. nov., a hyperthermophilic hydrolytic archaeon from a hot spring of Kamchatka, and proposal of Ignisphaeraceae fam. nov.</title>
        <authorList>
            <person name="Podosokorskaya O.A."/>
            <person name="Elcheninov A.G."/>
            <person name="Maltseva A.I."/>
            <person name="Zayulina K.S."/>
            <person name="Novikov A."/>
            <person name="Merkel A.Y."/>
        </authorList>
    </citation>
    <scope>NUCLEOTIDE SEQUENCE [LARGE SCALE GENOMIC DNA]</scope>
    <source>
        <strain evidence="7 8">38H-sp</strain>
    </source>
</reference>
<feature type="transmembrane region" description="Helical" evidence="6">
    <location>
        <begin position="264"/>
        <end position="282"/>
    </location>
</feature>
<organism evidence="7 8">
    <name type="scientific">Rarispira pelagica</name>
    <dbReference type="NCBI Taxonomy" id="3141764"/>
    <lineage>
        <taxon>Bacteria</taxon>
        <taxon>Pseudomonadati</taxon>
        <taxon>Spirochaetota</taxon>
        <taxon>Spirochaetia</taxon>
        <taxon>Winmispirales</taxon>
        <taxon>Winmispiraceae</taxon>
        <taxon>Rarispira</taxon>
    </lineage>
</organism>
<gene>
    <name evidence="7" type="ORF">WKV44_02180</name>
</gene>
<evidence type="ECO:0000256" key="4">
    <source>
        <dbReference type="ARBA" id="ARBA00022989"/>
    </source>
</evidence>
<keyword evidence="2" id="KW-1003">Cell membrane</keyword>
<comment type="caution">
    <text evidence="7">The sequence shown here is derived from an EMBL/GenBank/DDBJ whole genome shotgun (WGS) entry which is preliminary data.</text>
</comment>
<keyword evidence="4 6" id="KW-1133">Transmembrane helix</keyword>
<proteinExistence type="predicted"/>